<name>A0A2M6W1Z5_9BACT</name>
<feature type="non-terminal residue" evidence="1">
    <location>
        <position position="1"/>
    </location>
</feature>
<proteinExistence type="predicted"/>
<sequence length="48" mass="5099">NGKFGKALNFDGSDDYVTMGDKDSFNPSSAITIAGWVNIDITTGDKTI</sequence>
<dbReference type="Gene3D" id="2.60.120.200">
    <property type="match status" value="1"/>
</dbReference>
<evidence type="ECO:0000313" key="1">
    <source>
        <dbReference type="EMBL" id="PIT86829.1"/>
    </source>
</evidence>
<feature type="non-terminal residue" evidence="1">
    <location>
        <position position="48"/>
    </location>
</feature>
<comment type="caution">
    <text evidence="1">The sequence shown here is derived from an EMBL/GenBank/DDBJ whole genome shotgun (WGS) entry which is preliminary data.</text>
</comment>
<gene>
    <name evidence="1" type="ORF">COU33_00990</name>
</gene>
<dbReference type="Proteomes" id="UP000229362">
    <property type="component" value="Unassembled WGS sequence"/>
</dbReference>
<dbReference type="AlphaFoldDB" id="A0A2M6W1Z5"/>
<accession>A0A2M6W1Z5</accession>
<dbReference type="SUPFAM" id="SSF49899">
    <property type="entry name" value="Concanavalin A-like lectins/glucanases"/>
    <property type="match status" value="1"/>
</dbReference>
<reference evidence="2" key="1">
    <citation type="submission" date="2017-09" db="EMBL/GenBank/DDBJ databases">
        <title>Depth-based differentiation of microbial function through sediment-hosted aquifers and enrichment of novel symbionts in the deep terrestrial subsurface.</title>
        <authorList>
            <person name="Probst A.J."/>
            <person name="Ladd B."/>
            <person name="Jarett J.K."/>
            <person name="Geller-Mcgrath D.E."/>
            <person name="Sieber C.M.K."/>
            <person name="Emerson J.B."/>
            <person name="Anantharaman K."/>
            <person name="Thomas B.C."/>
            <person name="Malmstrom R."/>
            <person name="Stieglmeier M."/>
            <person name="Klingl A."/>
            <person name="Woyke T."/>
            <person name="Ryan C.M."/>
            <person name="Banfield J.F."/>
        </authorList>
    </citation>
    <scope>NUCLEOTIDE SEQUENCE [LARGE SCALE GENOMIC DNA]</scope>
</reference>
<organism evidence="1 2">
    <name type="scientific">Candidatus Magasanikbacteria bacterium CG10_big_fil_rev_8_21_14_0_10_43_6</name>
    <dbReference type="NCBI Taxonomy" id="1974650"/>
    <lineage>
        <taxon>Bacteria</taxon>
        <taxon>Candidatus Magasanikiibacteriota</taxon>
    </lineage>
</organism>
<dbReference type="EMBL" id="PFBZ01000040">
    <property type="protein sequence ID" value="PIT86829.1"/>
    <property type="molecule type" value="Genomic_DNA"/>
</dbReference>
<protein>
    <submittedName>
        <fullName evidence="1">Uncharacterized protein</fullName>
    </submittedName>
</protein>
<evidence type="ECO:0000313" key="2">
    <source>
        <dbReference type="Proteomes" id="UP000229362"/>
    </source>
</evidence>
<dbReference type="InterPro" id="IPR013320">
    <property type="entry name" value="ConA-like_dom_sf"/>
</dbReference>